<dbReference type="GO" id="GO:0000287">
    <property type="term" value="F:magnesium ion binding"/>
    <property type="evidence" value="ECO:0007669"/>
    <property type="project" value="UniProtKB-UniRule"/>
</dbReference>
<keyword evidence="11" id="KW-0963">Cytoplasm</keyword>
<dbReference type="GO" id="GO:0005829">
    <property type="term" value="C:cytosol"/>
    <property type="evidence" value="ECO:0007669"/>
    <property type="project" value="TreeGrafter"/>
</dbReference>
<feature type="compositionally biased region" description="Low complexity" evidence="12">
    <location>
        <begin position="23"/>
        <end position="37"/>
    </location>
</feature>
<comment type="cofactor">
    <cofactor evidence="11">
        <name>Mg(2+)</name>
        <dbReference type="ChEBI" id="CHEBI:18420"/>
    </cofactor>
    <text evidence="11">Binds 1 Mg(2+) ion per subunit.</text>
</comment>
<dbReference type="InterPro" id="IPR000623">
    <property type="entry name" value="Shikimate_kinase/TSH1"/>
</dbReference>
<name>A0A317P1R1_9NOCA</name>
<organism evidence="13 14">
    <name type="scientific">Nocardia neocaledoniensis</name>
    <dbReference type="NCBI Taxonomy" id="236511"/>
    <lineage>
        <taxon>Bacteria</taxon>
        <taxon>Bacillati</taxon>
        <taxon>Actinomycetota</taxon>
        <taxon>Actinomycetes</taxon>
        <taxon>Mycobacteriales</taxon>
        <taxon>Nocardiaceae</taxon>
        <taxon>Nocardia</taxon>
    </lineage>
</organism>
<dbReference type="PRINTS" id="PR01100">
    <property type="entry name" value="SHIKIMTKNASE"/>
</dbReference>
<feature type="binding site" evidence="11">
    <location>
        <position position="260"/>
    </location>
    <ligand>
        <name>substrate</name>
    </ligand>
</feature>
<dbReference type="GO" id="GO:0009423">
    <property type="term" value="P:chorismate biosynthetic process"/>
    <property type="evidence" value="ECO:0007669"/>
    <property type="project" value="UniProtKB-UniRule"/>
</dbReference>
<feature type="region of interest" description="Disordered" evidence="12">
    <location>
        <begin position="1"/>
        <end position="129"/>
    </location>
</feature>
<comment type="caution">
    <text evidence="13">The sequence shown here is derived from an EMBL/GenBank/DDBJ whole genome shotgun (WGS) entry which is preliminary data.</text>
</comment>
<feature type="compositionally biased region" description="Low complexity" evidence="12">
    <location>
        <begin position="360"/>
        <end position="369"/>
    </location>
</feature>
<feature type="compositionally biased region" description="Basic residues" evidence="12">
    <location>
        <begin position="606"/>
        <end position="615"/>
    </location>
</feature>
<dbReference type="PANTHER" id="PTHR21087">
    <property type="entry name" value="SHIKIMATE KINASE"/>
    <property type="match status" value="1"/>
</dbReference>
<evidence type="ECO:0000313" key="14">
    <source>
        <dbReference type="Proteomes" id="UP000246410"/>
    </source>
</evidence>
<dbReference type="GO" id="GO:0004765">
    <property type="term" value="F:shikimate kinase activity"/>
    <property type="evidence" value="ECO:0007669"/>
    <property type="project" value="UniProtKB-UniRule"/>
</dbReference>
<feature type="region of interest" description="Disordered" evidence="12">
    <location>
        <begin position="357"/>
        <end position="629"/>
    </location>
</feature>
<keyword evidence="14" id="KW-1185">Reference proteome</keyword>
<evidence type="ECO:0000256" key="11">
    <source>
        <dbReference type="HAMAP-Rule" id="MF_00109"/>
    </source>
</evidence>
<comment type="subcellular location">
    <subcellularLocation>
        <location evidence="11">Cytoplasm</location>
    </subcellularLocation>
</comment>
<dbReference type="PROSITE" id="PS01128">
    <property type="entry name" value="SHIKIMATE_KINASE"/>
    <property type="match status" value="1"/>
</dbReference>
<dbReference type="GO" id="GO:0008652">
    <property type="term" value="P:amino acid biosynthetic process"/>
    <property type="evidence" value="ECO:0007669"/>
    <property type="project" value="UniProtKB-KW"/>
</dbReference>
<feature type="binding site" evidence="11">
    <location>
        <position position="238"/>
    </location>
    <ligand>
        <name>substrate</name>
    </ligand>
</feature>
<dbReference type="AlphaFoldDB" id="A0A317P1R1"/>
<dbReference type="EC" id="2.7.1.71" evidence="3 11"/>
<comment type="catalytic activity">
    <reaction evidence="10 11">
        <text>shikimate + ATP = 3-phosphoshikimate + ADP + H(+)</text>
        <dbReference type="Rhea" id="RHEA:13121"/>
        <dbReference type="ChEBI" id="CHEBI:15378"/>
        <dbReference type="ChEBI" id="CHEBI:30616"/>
        <dbReference type="ChEBI" id="CHEBI:36208"/>
        <dbReference type="ChEBI" id="CHEBI:145989"/>
        <dbReference type="ChEBI" id="CHEBI:456216"/>
        <dbReference type="EC" id="2.7.1.71"/>
    </reaction>
</comment>
<comment type="function">
    <text evidence="11">Catalyzes the specific phosphorylation of the 3-hydroxyl group of shikimic acid using ATP as a cosubstrate.</text>
</comment>
<dbReference type="InterPro" id="IPR027417">
    <property type="entry name" value="P-loop_NTPase"/>
</dbReference>
<feature type="binding site" evidence="11">
    <location>
        <begin position="192"/>
        <end position="197"/>
    </location>
    <ligand>
        <name>ATP</name>
        <dbReference type="ChEBI" id="CHEBI:30616"/>
    </ligand>
</feature>
<proteinExistence type="inferred from homology"/>
<dbReference type="SUPFAM" id="SSF52540">
    <property type="entry name" value="P-loop containing nucleoside triphosphate hydrolases"/>
    <property type="match status" value="1"/>
</dbReference>
<keyword evidence="6 11" id="KW-0547">Nucleotide-binding</keyword>
<keyword evidence="4 11" id="KW-0028">Amino-acid biosynthesis</keyword>
<dbReference type="CDD" id="cd00464">
    <property type="entry name" value="SK"/>
    <property type="match status" value="1"/>
</dbReference>
<feature type="binding site" evidence="11">
    <location>
        <position position="333"/>
    </location>
    <ligand>
        <name>ATP</name>
        <dbReference type="ChEBI" id="CHEBI:30616"/>
    </ligand>
</feature>
<feature type="compositionally biased region" description="Polar residues" evidence="12">
    <location>
        <begin position="491"/>
        <end position="503"/>
    </location>
</feature>
<reference evidence="13 14" key="1">
    <citation type="submission" date="2018-05" db="EMBL/GenBank/DDBJ databases">
        <title>Genomic Encyclopedia of Type Strains, Phase IV (KMG-IV): sequencing the most valuable type-strain genomes for metagenomic binning, comparative biology and taxonomic classification.</title>
        <authorList>
            <person name="Goeker M."/>
        </authorList>
    </citation>
    <scope>NUCLEOTIDE SEQUENCE [LARGE SCALE GENOMIC DNA]</scope>
    <source>
        <strain evidence="13 14">DSM 44717</strain>
    </source>
</reference>
<gene>
    <name evidence="11" type="primary">aroK</name>
    <name evidence="13" type="ORF">DFR69_101298</name>
</gene>
<dbReference type="InterPro" id="IPR031322">
    <property type="entry name" value="Shikimate/glucono_kinase"/>
</dbReference>
<dbReference type="Gene3D" id="3.40.50.300">
    <property type="entry name" value="P-loop containing nucleotide triphosphate hydrolases"/>
    <property type="match status" value="1"/>
</dbReference>
<evidence type="ECO:0000256" key="4">
    <source>
        <dbReference type="ARBA" id="ARBA00022605"/>
    </source>
</evidence>
<comment type="subunit">
    <text evidence="11">Monomer.</text>
</comment>
<feature type="compositionally biased region" description="Gly residues" evidence="12">
    <location>
        <begin position="545"/>
        <end position="582"/>
    </location>
</feature>
<feature type="binding site" evidence="11">
    <location>
        <position position="196"/>
    </location>
    <ligand>
        <name>Mg(2+)</name>
        <dbReference type="ChEBI" id="CHEBI:18420"/>
    </ligand>
</feature>
<feature type="compositionally biased region" description="Low complexity" evidence="12">
    <location>
        <begin position="409"/>
        <end position="426"/>
    </location>
</feature>
<keyword evidence="8 11" id="KW-0067">ATP-binding</keyword>
<evidence type="ECO:0000256" key="9">
    <source>
        <dbReference type="ARBA" id="ARBA00023141"/>
    </source>
</evidence>
<comment type="pathway">
    <text evidence="1 11">Metabolic intermediate biosynthesis; chorismate biosynthesis; chorismate from D-erythrose 4-phosphate and phosphoenolpyruvate: step 5/7.</text>
</comment>
<feature type="compositionally biased region" description="Basic residues" evidence="12">
    <location>
        <begin position="450"/>
        <end position="464"/>
    </location>
</feature>
<dbReference type="PANTHER" id="PTHR21087:SF16">
    <property type="entry name" value="SHIKIMATE KINASE 1, CHLOROPLASTIC"/>
    <property type="match status" value="1"/>
</dbReference>
<evidence type="ECO:0000256" key="2">
    <source>
        <dbReference type="ARBA" id="ARBA00006997"/>
    </source>
</evidence>
<feature type="binding site" evidence="11">
    <location>
        <position position="297"/>
    </location>
    <ligand>
        <name>ATP</name>
        <dbReference type="ChEBI" id="CHEBI:30616"/>
    </ligand>
</feature>
<dbReference type="Pfam" id="PF01202">
    <property type="entry name" value="SKI"/>
    <property type="match status" value="1"/>
</dbReference>
<evidence type="ECO:0000256" key="12">
    <source>
        <dbReference type="SAM" id="MobiDB-lite"/>
    </source>
</evidence>
<sequence length="629" mass="62530">MTGQGQQGAAEDTDAGPSPNVGAPRPDTAPHPTAHADPAADRVVDEPAPGAEAGASEDGTSPGVLAGAENDRTAGTPTRAPATGDSTASAVADSHTAAGPRAEARANDIAANPGTNDTDGDSADMDTTAGIDAGGDSAVGMPLEADAGSATTIDAPADAEAHSASDLDAEAGTVEPAGDSPRARIVLVGPPGSGKSTIGRKLARELGVELFDTDAGIEAETGRGIPEIFATDGEPAFRRIEEDVVRRAVLEHDGVVSLGGGSVLSARTREVLRGATVVYLEISVGEGLRRTGSSNARPLLNGTDPAAKYRELMRIRRPLYREVATVRVRTDGRSPGRVVRMILAKLGLESVRTDLDAQRGTGTATAATGSVTSRPGVGSNRSRARRRARARAAAARRAATAQPGTVDRSGTSAPASKAAADGSAEANTAASTAGERTGAQPGEPGTRATGSRRPRRARSRRGGRLRSAAANAQGSSSTSGTAGTQSSSGARNSGNTSGALRTQGSGGPQGSGNAPRTTGTQSSGGPQGSGSAPGVTDTQSSGGARNSGGASGTTGTQGSGGTRGAGSASGVGGAGNETGGTTSGRRGAVGQAGDADRSANQAGERARRKRPRRRGRSETNDQKESEQRT</sequence>
<dbReference type="Proteomes" id="UP000246410">
    <property type="component" value="Unassembled WGS sequence"/>
</dbReference>
<keyword evidence="5 11" id="KW-0808">Transferase</keyword>
<comment type="similarity">
    <text evidence="2 11">Belongs to the shikimate kinase family.</text>
</comment>
<dbReference type="EMBL" id="QGTL01000001">
    <property type="protein sequence ID" value="PWV80962.1"/>
    <property type="molecule type" value="Genomic_DNA"/>
</dbReference>
<feature type="compositionally biased region" description="Low complexity" evidence="12">
    <location>
        <begin position="73"/>
        <end position="85"/>
    </location>
</feature>
<feature type="compositionally biased region" description="Basic and acidic residues" evidence="12">
    <location>
        <begin position="616"/>
        <end position="629"/>
    </location>
</feature>
<accession>A0A317P1R1</accession>
<dbReference type="InterPro" id="IPR023000">
    <property type="entry name" value="Shikimate_kinase_CS"/>
</dbReference>
<evidence type="ECO:0000256" key="7">
    <source>
        <dbReference type="ARBA" id="ARBA00022777"/>
    </source>
</evidence>
<keyword evidence="9 11" id="KW-0057">Aromatic amino acid biosynthesis</keyword>
<dbReference type="GO" id="GO:0005524">
    <property type="term" value="F:ATP binding"/>
    <property type="evidence" value="ECO:0007669"/>
    <property type="project" value="UniProtKB-UniRule"/>
</dbReference>
<evidence type="ECO:0000256" key="3">
    <source>
        <dbReference type="ARBA" id="ARBA00012154"/>
    </source>
</evidence>
<feature type="binding site" evidence="11">
    <location>
        <position position="316"/>
    </location>
    <ligand>
        <name>substrate</name>
    </ligand>
</feature>
<dbReference type="HAMAP" id="MF_00109">
    <property type="entry name" value="Shikimate_kinase"/>
    <property type="match status" value="1"/>
</dbReference>
<evidence type="ECO:0000313" key="13">
    <source>
        <dbReference type="EMBL" id="PWV80962.1"/>
    </source>
</evidence>
<keyword evidence="11" id="KW-0460">Magnesium</keyword>
<evidence type="ECO:0000256" key="8">
    <source>
        <dbReference type="ARBA" id="ARBA00022840"/>
    </source>
</evidence>
<dbReference type="GO" id="GO:0009073">
    <property type="term" value="P:aromatic amino acid family biosynthetic process"/>
    <property type="evidence" value="ECO:0007669"/>
    <property type="project" value="UniProtKB-KW"/>
</dbReference>
<evidence type="ECO:0000256" key="1">
    <source>
        <dbReference type="ARBA" id="ARBA00004842"/>
    </source>
</evidence>
<keyword evidence="7 11" id="KW-0418">Kinase</keyword>
<evidence type="ECO:0000256" key="5">
    <source>
        <dbReference type="ARBA" id="ARBA00022679"/>
    </source>
</evidence>
<feature type="binding site" evidence="11">
    <location>
        <position position="214"/>
    </location>
    <ligand>
        <name>substrate</name>
    </ligand>
</feature>
<feature type="compositionally biased region" description="Low complexity" evidence="12">
    <location>
        <begin position="465"/>
        <end position="490"/>
    </location>
</feature>
<evidence type="ECO:0000256" key="6">
    <source>
        <dbReference type="ARBA" id="ARBA00022741"/>
    </source>
</evidence>
<keyword evidence="11" id="KW-0479">Metal-binding</keyword>
<evidence type="ECO:0000256" key="10">
    <source>
        <dbReference type="ARBA" id="ARBA00048567"/>
    </source>
</evidence>
<dbReference type="UniPathway" id="UPA00053">
    <property type="reaction ID" value="UER00088"/>
</dbReference>
<feature type="compositionally biased region" description="Low complexity" evidence="12">
    <location>
        <begin position="517"/>
        <end position="544"/>
    </location>
</feature>
<protein>
    <recommendedName>
        <fullName evidence="3 11">Shikimate kinase</fullName>
        <shortName evidence="11">SK</shortName>
        <ecNumber evidence="3 11">2.7.1.71</ecNumber>
    </recommendedName>
</protein>